<evidence type="ECO:0000259" key="4">
    <source>
        <dbReference type="PROSITE" id="PS01124"/>
    </source>
</evidence>
<dbReference type="GO" id="GO:0043565">
    <property type="term" value="F:sequence-specific DNA binding"/>
    <property type="evidence" value="ECO:0007669"/>
    <property type="project" value="InterPro"/>
</dbReference>
<dbReference type="Pfam" id="PF12833">
    <property type="entry name" value="HTH_18"/>
    <property type="match status" value="1"/>
</dbReference>
<dbReference type="GO" id="GO:0003700">
    <property type="term" value="F:DNA-binding transcription factor activity"/>
    <property type="evidence" value="ECO:0007669"/>
    <property type="project" value="InterPro"/>
</dbReference>
<evidence type="ECO:0000256" key="3">
    <source>
        <dbReference type="ARBA" id="ARBA00023163"/>
    </source>
</evidence>
<dbReference type="PROSITE" id="PS00041">
    <property type="entry name" value="HTH_ARAC_FAMILY_1"/>
    <property type="match status" value="1"/>
</dbReference>
<dbReference type="PROSITE" id="PS01124">
    <property type="entry name" value="HTH_ARAC_FAMILY_2"/>
    <property type="match status" value="1"/>
</dbReference>
<keyword evidence="6" id="KW-1185">Reference proteome</keyword>
<organism evidence="5 6">
    <name type="scientific">Iningainema tapete BLCC-T55</name>
    <dbReference type="NCBI Taxonomy" id="2748662"/>
    <lineage>
        <taxon>Bacteria</taxon>
        <taxon>Bacillati</taxon>
        <taxon>Cyanobacteriota</taxon>
        <taxon>Cyanophyceae</taxon>
        <taxon>Nostocales</taxon>
        <taxon>Scytonemataceae</taxon>
        <taxon>Iningainema tapete</taxon>
    </lineage>
</organism>
<reference evidence="5" key="1">
    <citation type="submission" date="2020-09" db="EMBL/GenBank/DDBJ databases">
        <title>Iningainema tapete sp. nov. (Scytonemataceae, Cyanobacteria) from greenhouses in central Florida (USA) produces two types of nodularin with biosynthetic potential for microcystin-LR and anabaenopeptins.</title>
        <authorList>
            <person name="Berthold D.E."/>
            <person name="Lefler F.W."/>
            <person name="Huang I.-S."/>
            <person name="Abdulla H."/>
            <person name="Zimba P.V."/>
            <person name="Laughinghouse H.D. IV."/>
        </authorList>
    </citation>
    <scope>NUCLEOTIDE SEQUENCE</scope>
    <source>
        <strain evidence="5">BLCCT55</strain>
    </source>
</reference>
<dbReference type="EMBL" id="JACXAE010000084">
    <property type="protein sequence ID" value="MBD2775694.1"/>
    <property type="molecule type" value="Genomic_DNA"/>
</dbReference>
<dbReference type="SUPFAM" id="SSF46689">
    <property type="entry name" value="Homeodomain-like"/>
    <property type="match status" value="2"/>
</dbReference>
<sequence>MPADKPIVITNEQAVLQLYPRSPILTSLQANWHGFSFGYMCQPAYQLPEVYTPRWHSIAIFTHGARVIHADRKMDGRKQRDAVVGGDIVITPVNIGHQAAWEAEGDFIMLGIEPQVFARAVEEDAETEQIELKPLFATPDPLVYQIGLALKSVLENNPLQSRLYAETMVNALSVHLMQHYSTRKPQLREYADGLPQLKLRQVIDYIKEHLDQDLGLAELAALVQMSPHYFLTLFKKATGMTPHQYVIRCRVQRAQELLLQGELSIAQVAYQVGFANQSHLNLHFKRLVGVTPKKILHT</sequence>
<dbReference type="InterPro" id="IPR018062">
    <property type="entry name" value="HTH_AraC-typ_CS"/>
</dbReference>
<gene>
    <name evidence="5" type="ORF">ICL16_27465</name>
</gene>
<dbReference type="Proteomes" id="UP000629098">
    <property type="component" value="Unassembled WGS sequence"/>
</dbReference>
<evidence type="ECO:0000313" key="5">
    <source>
        <dbReference type="EMBL" id="MBD2775694.1"/>
    </source>
</evidence>
<evidence type="ECO:0000313" key="6">
    <source>
        <dbReference type="Proteomes" id="UP000629098"/>
    </source>
</evidence>
<dbReference type="InterPro" id="IPR018060">
    <property type="entry name" value="HTH_AraC"/>
</dbReference>
<dbReference type="PANTHER" id="PTHR46796">
    <property type="entry name" value="HTH-TYPE TRANSCRIPTIONAL ACTIVATOR RHAS-RELATED"/>
    <property type="match status" value="1"/>
</dbReference>
<comment type="caution">
    <text evidence="5">The sequence shown here is derived from an EMBL/GenBank/DDBJ whole genome shotgun (WGS) entry which is preliminary data.</text>
</comment>
<evidence type="ECO:0000256" key="1">
    <source>
        <dbReference type="ARBA" id="ARBA00023015"/>
    </source>
</evidence>
<dbReference type="PANTHER" id="PTHR46796:SF6">
    <property type="entry name" value="ARAC SUBFAMILY"/>
    <property type="match status" value="1"/>
</dbReference>
<name>A0A8J7C7I7_9CYAN</name>
<keyword evidence="2" id="KW-0238">DNA-binding</keyword>
<keyword evidence="3" id="KW-0804">Transcription</keyword>
<accession>A0A8J7C7I7</accession>
<dbReference type="InterPro" id="IPR050204">
    <property type="entry name" value="AraC_XylS_family_regulators"/>
</dbReference>
<dbReference type="SMART" id="SM00342">
    <property type="entry name" value="HTH_ARAC"/>
    <property type="match status" value="1"/>
</dbReference>
<keyword evidence="1" id="KW-0805">Transcription regulation</keyword>
<proteinExistence type="predicted"/>
<dbReference type="RefSeq" id="WP_190834460.1">
    <property type="nucleotide sequence ID" value="NZ_CAWPPI010000084.1"/>
</dbReference>
<feature type="domain" description="HTH araC/xylS-type" evidence="4">
    <location>
        <begin position="200"/>
        <end position="298"/>
    </location>
</feature>
<dbReference type="Gene3D" id="1.10.10.60">
    <property type="entry name" value="Homeodomain-like"/>
    <property type="match status" value="2"/>
</dbReference>
<dbReference type="AlphaFoldDB" id="A0A8J7C7I7"/>
<dbReference type="InterPro" id="IPR009057">
    <property type="entry name" value="Homeodomain-like_sf"/>
</dbReference>
<evidence type="ECO:0000256" key="2">
    <source>
        <dbReference type="ARBA" id="ARBA00023125"/>
    </source>
</evidence>
<protein>
    <submittedName>
        <fullName evidence="5">Helix-turn-helix transcriptional regulator</fullName>
    </submittedName>
</protein>